<evidence type="ECO:0000313" key="1">
    <source>
        <dbReference type="EMBL" id="KAK9016670.1"/>
    </source>
</evidence>
<dbReference type="Proteomes" id="UP001396334">
    <property type="component" value="Unassembled WGS sequence"/>
</dbReference>
<reference evidence="1 2" key="1">
    <citation type="journal article" date="2024" name="G3 (Bethesda)">
        <title>Genome assembly of Hibiscus sabdariffa L. provides insights into metabolisms of medicinal natural products.</title>
        <authorList>
            <person name="Kim T."/>
        </authorList>
    </citation>
    <scope>NUCLEOTIDE SEQUENCE [LARGE SCALE GENOMIC DNA]</scope>
    <source>
        <strain evidence="1">TK-2024</strain>
        <tissue evidence="1">Old leaves</tissue>
    </source>
</reference>
<comment type="caution">
    <text evidence="1">The sequence shown here is derived from an EMBL/GenBank/DDBJ whole genome shotgun (WGS) entry which is preliminary data.</text>
</comment>
<sequence length="107" mass="12122">MHSNSFPVTPTVVALIVGSDSLQLLLWVQVCLMEWGHVEPSLYSCISAIMLLIAEELRVRTNRSGQCIMCPYVSPLMHEHLFPVWSCCSDHLREQGLGNEESMHNMH</sequence>
<dbReference type="EMBL" id="JBBPBN010000020">
    <property type="protein sequence ID" value="KAK9016670.1"/>
    <property type="molecule type" value="Genomic_DNA"/>
</dbReference>
<protein>
    <submittedName>
        <fullName evidence="1">Uncharacterized protein</fullName>
    </submittedName>
</protein>
<name>A0ABR2RUX8_9ROSI</name>
<organism evidence="1 2">
    <name type="scientific">Hibiscus sabdariffa</name>
    <name type="common">roselle</name>
    <dbReference type="NCBI Taxonomy" id="183260"/>
    <lineage>
        <taxon>Eukaryota</taxon>
        <taxon>Viridiplantae</taxon>
        <taxon>Streptophyta</taxon>
        <taxon>Embryophyta</taxon>
        <taxon>Tracheophyta</taxon>
        <taxon>Spermatophyta</taxon>
        <taxon>Magnoliopsida</taxon>
        <taxon>eudicotyledons</taxon>
        <taxon>Gunneridae</taxon>
        <taxon>Pentapetalae</taxon>
        <taxon>rosids</taxon>
        <taxon>malvids</taxon>
        <taxon>Malvales</taxon>
        <taxon>Malvaceae</taxon>
        <taxon>Malvoideae</taxon>
        <taxon>Hibiscus</taxon>
    </lineage>
</organism>
<proteinExistence type="predicted"/>
<accession>A0ABR2RUX8</accession>
<keyword evidence="2" id="KW-1185">Reference proteome</keyword>
<gene>
    <name evidence="1" type="ORF">V6N11_079165</name>
</gene>
<evidence type="ECO:0000313" key="2">
    <source>
        <dbReference type="Proteomes" id="UP001396334"/>
    </source>
</evidence>